<dbReference type="OrthoDB" id="6197762at2"/>
<dbReference type="RefSeq" id="WP_152660486.1">
    <property type="nucleotide sequence ID" value="NZ_CP036422.1"/>
</dbReference>
<dbReference type="KEGG" id="halc:EY643_01190"/>
<organism evidence="2 3">
    <name type="scientific">Halioglobus maricola</name>
    <dbReference type="NCBI Taxonomy" id="2601894"/>
    <lineage>
        <taxon>Bacteria</taxon>
        <taxon>Pseudomonadati</taxon>
        <taxon>Pseudomonadota</taxon>
        <taxon>Gammaproteobacteria</taxon>
        <taxon>Cellvibrionales</taxon>
        <taxon>Halieaceae</taxon>
        <taxon>Halioglobus</taxon>
    </lineage>
</organism>
<gene>
    <name evidence="2" type="ORF">EY643_01190</name>
</gene>
<feature type="chain" id="PRO_5024909743" evidence="1">
    <location>
        <begin position="25"/>
        <end position="127"/>
    </location>
</feature>
<keyword evidence="3" id="KW-1185">Reference proteome</keyword>
<dbReference type="AlphaFoldDB" id="A0A5P9NGP4"/>
<accession>A0A5P9NGP4</accession>
<protein>
    <submittedName>
        <fullName evidence="2">Uncharacterized protein</fullName>
    </submittedName>
</protein>
<evidence type="ECO:0000313" key="2">
    <source>
        <dbReference type="EMBL" id="QFU74374.1"/>
    </source>
</evidence>
<evidence type="ECO:0000256" key="1">
    <source>
        <dbReference type="SAM" id="SignalP"/>
    </source>
</evidence>
<sequence length="127" mass="14446">MTLPRPFAACGFAVLLALSNFDVAAQTHGQVKGAATTPEAWNAMEGQWQPVEAWWLAYASTSEGHFWGKRADYPPYEEVGEHDTLLIVAQDGPCLMYFFHNRWRRAQDVRRWDPVFNQILGCPTVFD</sequence>
<reference evidence="2 3" key="1">
    <citation type="submission" date="2019-02" db="EMBL/GenBank/DDBJ databases">
        <authorList>
            <person name="Li S.-H."/>
        </authorList>
    </citation>
    <scope>NUCLEOTIDE SEQUENCE [LARGE SCALE GENOMIC DNA]</scope>
    <source>
        <strain evidence="2 3">IMCC14385</strain>
    </source>
</reference>
<dbReference type="EMBL" id="CP036422">
    <property type="protein sequence ID" value="QFU74374.1"/>
    <property type="molecule type" value="Genomic_DNA"/>
</dbReference>
<proteinExistence type="predicted"/>
<dbReference type="Proteomes" id="UP000326287">
    <property type="component" value="Chromosome"/>
</dbReference>
<keyword evidence="1" id="KW-0732">Signal</keyword>
<name>A0A5P9NGP4_9GAMM</name>
<evidence type="ECO:0000313" key="3">
    <source>
        <dbReference type="Proteomes" id="UP000326287"/>
    </source>
</evidence>
<feature type="signal peptide" evidence="1">
    <location>
        <begin position="1"/>
        <end position="24"/>
    </location>
</feature>